<feature type="compositionally biased region" description="Polar residues" evidence="1">
    <location>
        <begin position="1"/>
        <end position="10"/>
    </location>
</feature>
<sequence length="381" mass="40232">MPAAIASSSALHKRKALPAAAKGKGKARAAPAPREDDERARKRARLAVKKSNRPRADASSASSSDANEGSDDDEEDDRAAMLAALEAHQMSLLGGALPFASTSGSSNGRAKEVKEAKSVWEMDDADFEDDEDSEDGEDDEEEDGVEEDERGQSASKAATVVAFVEPGREPSTLAATPSAPLSKREIRDFKAGKVKNLHAKRSIADEHNVKYVGGAAARKKAALAAGDAKGAATAEKEEEDQVEENHLAKLDSHLASLVKPLTSGTGSSSLPDLLRELPLEPTKALKGHTPLPKNAPRLLRRGQNAANLKRAQARDEAGGFGKGAKKGTAGQGREALSLKEKRKVEGKDKRQRGLGGAMGKWGRGQIRLSKKEVMSINGSAS</sequence>
<name>A0A061AML3_RHOTO</name>
<evidence type="ECO:0000256" key="1">
    <source>
        <dbReference type="SAM" id="MobiDB-lite"/>
    </source>
</evidence>
<feature type="region of interest" description="Disordered" evidence="1">
    <location>
        <begin position="223"/>
        <end position="248"/>
    </location>
</feature>
<feature type="region of interest" description="Disordered" evidence="1">
    <location>
        <begin position="96"/>
        <end position="185"/>
    </location>
</feature>
<reference evidence="2" key="1">
    <citation type="journal article" date="2014" name="Genome Announc.">
        <title>Draft genome sequence of Rhodosporidium toruloides CECT1137, an oleaginous yeast of biotechnological interest.</title>
        <authorList>
            <person name="Morin N."/>
            <person name="Calcas X."/>
            <person name="Devillers H."/>
            <person name="Durrens P."/>
            <person name="Sherman D.J."/>
            <person name="Nicaud J.-M."/>
            <person name="Neuveglise C."/>
        </authorList>
    </citation>
    <scope>NUCLEOTIDE SEQUENCE</scope>
    <source>
        <strain evidence="2">CECT1137</strain>
    </source>
</reference>
<organism evidence="2">
    <name type="scientific">Rhodotorula toruloides</name>
    <name type="common">Yeast</name>
    <name type="synonym">Rhodosporidium toruloides</name>
    <dbReference type="NCBI Taxonomy" id="5286"/>
    <lineage>
        <taxon>Eukaryota</taxon>
        <taxon>Fungi</taxon>
        <taxon>Dikarya</taxon>
        <taxon>Basidiomycota</taxon>
        <taxon>Pucciniomycotina</taxon>
        <taxon>Microbotryomycetes</taxon>
        <taxon>Sporidiobolales</taxon>
        <taxon>Sporidiobolaceae</taxon>
        <taxon>Rhodotorula</taxon>
    </lineage>
</organism>
<feature type="compositionally biased region" description="Basic residues" evidence="1">
    <location>
        <begin position="41"/>
        <end position="53"/>
    </location>
</feature>
<feature type="compositionally biased region" description="Acidic residues" evidence="1">
    <location>
        <begin position="68"/>
        <end position="77"/>
    </location>
</feature>
<feature type="region of interest" description="Disordered" evidence="1">
    <location>
        <begin position="1"/>
        <end position="83"/>
    </location>
</feature>
<dbReference type="AlphaFoldDB" id="A0A061AML3"/>
<evidence type="ECO:0000313" key="2">
    <source>
        <dbReference type="EMBL" id="CDR35921.1"/>
    </source>
</evidence>
<accession>A0A061AML3</accession>
<feature type="compositionally biased region" description="Low complexity" evidence="1">
    <location>
        <begin position="57"/>
        <end position="67"/>
    </location>
</feature>
<feature type="compositionally biased region" description="Basic and acidic residues" evidence="1">
    <location>
        <begin position="336"/>
        <end position="348"/>
    </location>
</feature>
<dbReference type="OrthoDB" id="2529826at2759"/>
<feature type="region of interest" description="Disordered" evidence="1">
    <location>
        <begin position="281"/>
        <end position="381"/>
    </location>
</feature>
<feature type="compositionally biased region" description="Basic and acidic residues" evidence="1">
    <location>
        <begin position="109"/>
        <end position="120"/>
    </location>
</feature>
<dbReference type="EMBL" id="LK052936">
    <property type="protein sequence ID" value="CDR35921.1"/>
    <property type="molecule type" value="Genomic_DNA"/>
</dbReference>
<feature type="compositionally biased region" description="Gly residues" evidence="1">
    <location>
        <begin position="353"/>
        <end position="362"/>
    </location>
</feature>
<gene>
    <name evidence="2" type="ORF">RHTO0S_01e10198g</name>
</gene>
<feature type="compositionally biased region" description="Low complexity" evidence="1">
    <location>
        <begin position="17"/>
        <end position="32"/>
    </location>
</feature>
<feature type="compositionally biased region" description="Acidic residues" evidence="1">
    <location>
        <begin position="121"/>
        <end position="149"/>
    </location>
</feature>
<proteinExistence type="predicted"/>
<protein>
    <submittedName>
        <fullName evidence="2">RHTO0S01e10198g1_1</fullName>
    </submittedName>
</protein>
<feature type="compositionally biased region" description="Low complexity" evidence="1">
    <location>
        <begin position="223"/>
        <end position="233"/>
    </location>
</feature>